<dbReference type="AlphaFoldDB" id="A0A0K2T8C3"/>
<sequence>EKLLLDCELINMSSNPPTKISDKDLFTENRKRGVWLVKVPKYIADRWEKAPENEEVGKLRIVKRPRAKPDVSFSLDDKIIAKREGESGSKSTTNQAIPKQHKFIVSNVMAQTLGVFSRLTSNSEGPDRVSLEGRVVKKAECRPISDKTYMSVKREAILKAIEPTRQTVQLDRAVNHYKPISNHAANIEHARRKKEEGKKSRDDKEKVMERLFALFEKHQYYNIKDLVRETRQPITHLKEVLKEVCNYNLKNPHKNMWELKPEYRHYKVDEEKQKKGDDSSSDDE</sequence>
<dbReference type="InterPro" id="IPR036390">
    <property type="entry name" value="WH_DNA-bd_sf"/>
</dbReference>
<evidence type="ECO:0000256" key="8">
    <source>
        <dbReference type="ARBA" id="ARBA00033388"/>
    </source>
</evidence>
<evidence type="ECO:0000256" key="6">
    <source>
        <dbReference type="ARBA" id="ARBA00023163"/>
    </source>
</evidence>
<feature type="compositionally biased region" description="Basic and acidic residues" evidence="9">
    <location>
        <begin position="265"/>
        <end position="278"/>
    </location>
</feature>
<evidence type="ECO:0000256" key="2">
    <source>
        <dbReference type="ARBA" id="ARBA00009543"/>
    </source>
</evidence>
<dbReference type="PANTHER" id="PTHR10445">
    <property type="entry name" value="GENERAL TRANSCRIPTION FACTOR IIF SUBUNIT 2"/>
    <property type="match status" value="1"/>
</dbReference>
<dbReference type="GO" id="GO:0003677">
    <property type="term" value="F:DNA binding"/>
    <property type="evidence" value="ECO:0007669"/>
    <property type="project" value="UniProtKB-KW"/>
</dbReference>
<evidence type="ECO:0000259" key="10">
    <source>
        <dbReference type="Pfam" id="PF02270"/>
    </source>
</evidence>
<evidence type="ECO:0000256" key="7">
    <source>
        <dbReference type="ARBA" id="ARBA00023242"/>
    </source>
</evidence>
<evidence type="ECO:0000259" key="11">
    <source>
        <dbReference type="Pfam" id="PF17683"/>
    </source>
</evidence>
<dbReference type="FunFam" id="1.10.10.10:FF:000035">
    <property type="entry name" value="General transcription factor IIF subunit 2"/>
    <property type="match status" value="1"/>
</dbReference>
<comment type="similarity">
    <text evidence="2">Belongs to the TFIIF beta subunit family.</text>
</comment>
<protein>
    <recommendedName>
        <fullName evidence="3">General transcription factor IIF subunit 2</fullName>
    </recommendedName>
    <alternativeName>
        <fullName evidence="8">Transcription initiation factor IIF subunit beta</fullName>
    </alternativeName>
</protein>
<dbReference type="CDD" id="cd07980">
    <property type="entry name" value="TFIIF_beta"/>
    <property type="match status" value="1"/>
</dbReference>
<evidence type="ECO:0000256" key="5">
    <source>
        <dbReference type="ARBA" id="ARBA00023125"/>
    </source>
</evidence>
<dbReference type="Pfam" id="PF17683">
    <property type="entry name" value="TFIIF_beta_N"/>
    <property type="match status" value="1"/>
</dbReference>
<organism evidence="12">
    <name type="scientific">Lepeophtheirus salmonis</name>
    <name type="common">Salmon louse</name>
    <name type="synonym">Caligus salmonis</name>
    <dbReference type="NCBI Taxonomy" id="72036"/>
    <lineage>
        <taxon>Eukaryota</taxon>
        <taxon>Metazoa</taxon>
        <taxon>Ecdysozoa</taxon>
        <taxon>Arthropoda</taxon>
        <taxon>Crustacea</taxon>
        <taxon>Multicrustacea</taxon>
        <taxon>Hexanauplia</taxon>
        <taxon>Copepoda</taxon>
        <taxon>Siphonostomatoida</taxon>
        <taxon>Caligidae</taxon>
        <taxon>Lepeophtheirus</taxon>
    </lineage>
</organism>
<evidence type="ECO:0000256" key="9">
    <source>
        <dbReference type="SAM" id="MobiDB-lite"/>
    </source>
</evidence>
<dbReference type="PANTHER" id="PTHR10445:SF0">
    <property type="entry name" value="GENERAL TRANSCRIPTION FACTOR IIF SUBUNIT 2"/>
    <property type="match status" value="1"/>
</dbReference>
<dbReference type="Gene3D" id="1.10.10.10">
    <property type="entry name" value="Winged helix-like DNA-binding domain superfamily/Winged helix DNA-binding domain"/>
    <property type="match status" value="1"/>
</dbReference>
<dbReference type="OrthoDB" id="6350548at2759"/>
<dbReference type="PIRSF" id="PIRSF015849">
    <property type="entry name" value="TFIIF-beta"/>
    <property type="match status" value="1"/>
</dbReference>
<evidence type="ECO:0000313" key="12">
    <source>
        <dbReference type="EMBL" id="CDW22258.1"/>
    </source>
</evidence>
<dbReference type="InterPro" id="IPR040450">
    <property type="entry name" value="TFIIF_beta_HTH"/>
</dbReference>
<dbReference type="SUPFAM" id="SSF50916">
    <property type="entry name" value="Rap30/74 interaction domains"/>
    <property type="match status" value="1"/>
</dbReference>
<dbReference type="InterPro" id="IPR011039">
    <property type="entry name" value="TFIIF_interaction"/>
</dbReference>
<feature type="region of interest" description="Disordered" evidence="9">
    <location>
        <begin position="265"/>
        <end position="284"/>
    </location>
</feature>
<evidence type="ECO:0000256" key="1">
    <source>
        <dbReference type="ARBA" id="ARBA00004123"/>
    </source>
</evidence>
<proteinExistence type="inferred from homology"/>
<comment type="subcellular location">
    <subcellularLocation>
        <location evidence="1">Nucleus</location>
    </subcellularLocation>
</comment>
<keyword evidence="7" id="KW-0539">Nucleus</keyword>
<keyword evidence="4" id="KW-0805">Transcription regulation</keyword>
<feature type="domain" description="TFIIF beta subunit N-terminal" evidence="11">
    <location>
        <begin position="32"/>
        <end position="121"/>
    </location>
</feature>
<evidence type="ECO:0000256" key="3">
    <source>
        <dbReference type="ARBA" id="ARBA00020815"/>
    </source>
</evidence>
<dbReference type="InterPro" id="IPR036388">
    <property type="entry name" value="WH-like_DNA-bd_sf"/>
</dbReference>
<dbReference type="SUPFAM" id="SSF46785">
    <property type="entry name" value="Winged helix' DNA-binding domain"/>
    <property type="match status" value="1"/>
</dbReference>
<reference evidence="12" key="1">
    <citation type="submission" date="2014-05" db="EMBL/GenBank/DDBJ databases">
        <authorList>
            <person name="Chronopoulou M."/>
        </authorList>
    </citation>
    <scope>NUCLEOTIDE SEQUENCE</scope>
    <source>
        <tissue evidence="12">Whole organism</tissue>
    </source>
</reference>
<dbReference type="InterPro" id="IPR040504">
    <property type="entry name" value="TFIIF_beta_N"/>
</dbReference>
<evidence type="ECO:0000256" key="4">
    <source>
        <dbReference type="ARBA" id="ARBA00023015"/>
    </source>
</evidence>
<dbReference type="GO" id="GO:0006368">
    <property type="term" value="P:transcription elongation by RNA polymerase II"/>
    <property type="evidence" value="ECO:0007669"/>
    <property type="project" value="UniProtKB-ARBA"/>
</dbReference>
<accession>A0A0K2T8C3</accession>
<dbReference type="GO" id="GO:0006367">
    <property type="term" value="P:transcription initiation at RNA polymerase II promoter"/>
    <property type="evidence" value="ECO:0007669"/>
    <property type="project" value="InterPro"/>
</dbReference>
<dbReference type="GO" id="GO:0005674">
    <property type="term" value="C:transcription factor TFIIF complex"/>
    <property type="evidence" value="ECO:0007669"/>
    <property type="project" value="InterPro"/>
</dbReference>
<dbReference type="EMBL" id="HACA01004897">
    <property type="protein sequence ID" value="CDW22258.1"/>
    <property type="molecule type" value="Transcribed_RNA"/>
</dbReference>
<name>A0A0K2T8C3_LEPSM</name>
<keyword evidence="6" id="KW-0804">Transcription</keyword>
<keyword evidence="5" id="KW-0238">DNA-binding</keyword>
<dbReference type="Pfam" id="PF02270">
    <property type="entry name" value="TFIIF_beta"/>
    <property type="match status" value="1"/>
</dbReference>
<feature type="domain" description="TFIIF beta subunit HTH" evidence="10">
    <location>
        <begin position="201"/>
        <end position="264"/>
    </location>
</feature>
<dbReference type="InterPro" id="IPR003196">
    <property type="entry name" value="TFIIF_beta"/>
</dbReference>
<feature type="non-terminal residue" evidence="12">
    <location>
        <position position="1"/>
    </location>
</feature>